<evidence type="ECO:0000256" key="3">
    <source>
        <dbReference type="ARBA" id="ARBA00022490"/>
    </source>
</evidence>
<dbReference type="InterPro" id="IPR032733">
    <property type="entry name" value="HAUS3_N"/>
</dbReference>
<dbReference type="PANTHER" id="PTHR19378:SF0">
    <property type="entry name" value="HAUS AUGMIN-LIKE COMPLEX SUBUNIT 3"/>
    <property type="match status" value="1"/>
</dbReference>
<dbReference type="Pfam" id="PF09739">
    <property type="entry name" value="MCM_bind"/>
    <property type="match status" value="1"/>
</dbReference>
<dbReference type="GO" id="GO:0070652">
    <property type="term" value="C:HAUS complex"/>
    <property type="evidence" value="ECO:0007669"/>
    <property type="project" value="InterPro"/>
</dbReference>
<evidence type="ECO:0000256" key="7">
    <source>
        <dbReference type="ARBA" id="ARBA00023054"/>
    </source>
</evidence>
<evidence type="ECO:0000256" key="6">
    <source>
        <dbReference type="ARBA" id="ARBA00022776"/>
    </source>
</evidence>
<evidence type="ECO:0000313" key="12">
    <source>
        <dbReference type="Proteomes" id="UP000436088"/>
    </source>
</evidence>
<keyword evidence="4" id="KW-0132">Cell division</keyword>
<dbReference type="GO" id="GO:0031023">
    <property type="term" value="P:microtubule organizing center organization"/>
    <property type="evidence" value="ECO:0007669"/>
    <property type="project" value="TreeGrafter"/>
</dbReference>
<dbReference type="GO" id="GO:0051301">
    <property type="term" value="P:cell division"/>
    <property type="evidence" value="ECO:0007669"/>
    <property type="project" value="UniProtKB-KW"/>
</dbReference>
<keyword evidence="12" id="KW-1185">Reference proteome</keyword>
<dbReference type="PANTHER" id="PTHR19378">
    <property type="entry name" value="GOLGIN- RELATED"/>
    <property type="match status" value="1"/>
</dbReference>
<reference evidence="11" key="1">
    <citation type="submission" date="2019-09" db="EMBL/GenBank/DDBJ databases">
        <title>Draft genome information of white flower Hibiscus syriacus.</title>
        <authorList>
            <person name="Kim Y.-M."/>
        </authorList>
    </citation>
    <scope>NUCLEOTIDE SEQUENCE [LARGE SCALE GENOMIC DNA]</scope>
    <source>
        <strain evidence="11">YM2019G1</strain>
    </source>
</reference>
<evidence type="ECO:0000256" key="2">
    <source>
        <dbReference type="ARBA" id="ARBA00009645"/>
    </source>
</evidence>
<comment type="subcellular location">
    <subcellularLocation>
        <location evidence="1">Cytoplasm</location>
        <location evidence="1">Cytoskeleton</location>
        <location evidence="1">Spindle</location>
    </subcellularLocation>
</comment>
<keyword evidence="8" id="KW-0206">Cytoskeleton</keyword>
<protein>
    <submittedName>
        <fullName evidence="11">Ribosome bioproteinsis GTPase A-like</fullName>
    </submittedName>
</protein>
<organism evidence="11 12">
    <name type="scientific">Hibiscus syriacus</name>
    <name type="common">Rose of Sharon</name>
    <dbReference type="NCBI Taxonomy" id="106335"/>
    <lineage>
        <taxon>Eukaryota</taxon>
        <taxon>Viridiplantae</taxon>
        <taxon>Streptophyta</taxon>
        <taxon>Embryophyta</taxon>
        <taxon>Tracheophyta</taxon>
        <taxon>Spermatophyta</taxon>
        <taxon>Magnoliopsida</taxon>
        <taxon>eudicotyledons</taxon>
        <taxon>Gunneridae</taxon>
        <taxon>Pentapetalae</taxon>
        <taxon>rosids</taxon>
        <taxon>malvids</taxon>
        <taxon>Malvales</taxon>
        <taxon>Malvaceae</taxon>
        <taxon>Malvoideae</taxon>
        <taxon>Hibiscus</taxon>
    </lineage>
</organism>
<evidence type="ECO:0000313" key="11">
    <source>
        <dbReference type="EMBL" id="KAE8672625.1"/>
    </source>
</evidence>
<dbReference type="GO" id="GO:0051225">
    <property type="term" value="P:spindle assembly"/>
    <property type="evidence" value="ECO:0007669"/>
    <property type="project" value="InterPro"/>
</dbReference>
<dbReference type="EMBL" id="VEPZ02001443">
    <property type="protein sequence ID" value="KAE8672625.1"/>
    <property type="molecule type" value="Genomic_DNA"/>
</dbReference>
<sequence length="286" mass="32066">MDRLTKSAHFIPVQVVHWFGNKIDDTHPILDWICSSLRPSNVLSLSVLSLYEQIVQEGKLLEGKELDFAYDSISAFSSRRDNQEAIFRAEEGLKDIRDATAAYKAEALELQKHLRHLQSQFDMLTGQAIAFIHGRHARVTATSTTNGHLKTIDDIFSGRNLQMNEVLGKIASTAQELAHYHSGDEEGIYLAYSDFHPYLVGDSSCIMELNKLFAKQLDTIYDSPLEYLNISSLSPKKDDQTNILIHGVLQLPANSNLMVDETQLESGSLSSIGIENTNLLKNLIEF</sequence>
<dbReference type="InterPro" id="IPR019140">
    <property type="entry name" value="MCM_complex-bd"/>
</dbReference>
<feature type="domain" description="HAUS augmin-like complex subunit 3 N-terminal" evidence="10">
    <location>
        <begin position="24"/>
        <end position="219"/>
    </location>
</feature>
<dbReference type="GO" id="GO:0005815">
    <property type="term" value="C:microtubule organizing center"/>
    <property type="evidence" value="ECO:0007669"/>
    <property type="project" value="TreeGrafter"/>
</dbReference>
<dbReference type="GO" id="GO:0072686">
    <property type="term" value="C:mitotic spindle"/>
    <property type="evidence" value="ECO:0007669"/>
    <property type="project" value="TreeGrafter"/>
</dbReference>
<dbReference type="InterPro" id="IPR026206">
    <property type="entry name" value="HAUS3"/>
</dbReference>
<dbReference type="GO" id="GO:0005874">
    <property type="term" value="C:microtubule"/>
    <property type="evidence" value="ECO:0007669"/>
    <property type="project" value="UniProtKB-KW"/>
</dbReference>
<dbReference type="Proteomes" id="UP000436088">
    <property type="component" value="Unassembled WGS sequence"/>
</dbReference>
<dbReference type="AlphaFoldDB" id="A0A6A2XZ33"/>
<proteinExistence type="inferred from homology"/>
<keyword evidence="7" id="KW-0175">Coiled coil</keyword>
<accession>A0A6A2XZ33</accession>
<evidence type="ECO:0000256" key="9">
    <source>
        <dbReference type="ARBA" id="ARBA00023306"/>
    </source>
</evidence>
<name>A0A6A2XZ33_HIBSY</name>
<keyword evidence="6" id="KW-0498">Mitosis</keyword>
<gene>
    <name evidence="11" type="ORF">F3Y22_tig00111837pilonHSYRG00797</name>
</gene>
<keyword evidence="9" id="KW-0131">Cell cycle</keyword>
<comment type="similarity">
    <text evidence="2">Belongs to the HAUS3 family.</text>
</comment>
<evidence type="ECO:0000259" key="10">
    <source>
        <dbReference type="Pfam" id="PF14932"/>
    </source>
</evidence>
<evidence type="ECO:0000256" key="1">
    <source>
        <dbReference type="ARBA" id="ARBA00004186"/>
    </source>
</evidence>
<keyword evidence="3" id="KW-0963">Cytoplasm</keyword>
<evidence type="ECO:0000256" key="8">
    <source>
        <dbReference type="ARBA" id="ARBA00023212"/>
    </source>
</evidence>
<evidence type="ECO:0000256" key="5">
    <source>
        <dbReference type="ARBA" id="ARBA00022701"/>
    </source>
</evidence>
<comment type="caution">
    <text evidence="11">The sequence shown here is derived from an EMBL/GenBank/DDBJ whole genome shotgun (WGS) entry which is preliminary data.</text>
</comment>
<keyword evidence="5" id="KW-0493">Microtubule</keyword>
<evidence type="ECO:0000256" key="4">
    <source>
        <dbReference type="ARBA" id="ARBA00022618"/>
    </source>
</evidence>
<dbReference type="Pfam" id="PF14932">
    <property type="entry name" value="HAUS-augmin3"/>
    <property type="match status" value="1"/>
</dbReference>